<dbReference type="KEGG" id="str:Sterm_3266"/>
<dbReference type="GO" id="GO:0015689">
    <property type="term" value="P:molybdate ion transport"/>
    <property type="evidence" value="ECO:0007669"/>
    <property type="project" value="InterPro"/>
</dbReference>
<reference evidence="7" key="1">
    <citation type="submission" date="2009-09" db="EMBL/GenBank/DDBJ databases">
        <title>The complete chromosome of Sebaldella termitidis ATCC 33386.</title>
        <authorList>
            <consortium name="US DOE Joint Genome Institute (JGI-PGF)"/>
            <person name="Lucas S."/>
            <person name="Copeland A."/>
            <person name="Lapidus A."/>
            <person name="Glavina del Rio T."/>
            <person name="Dalin E."/>
            <person name="Tice H."/>
            <person name="Bruce D."/>
            <person name="Goodwin L."/>
            <person name="Pitluck S."/>
            <person name="Kyrpides N."/>
            <person name="Mavromatis K."/>
            <person name="Ivanova N."/>
            <person name="Mikhailova N."/>
            <person name="Sims D."/>
            <person name="Meincke L."/>
            <person name="Brettin T."/>
            <person name="Detter J.C."/>
            <person name="Han C."/>
            <person name="Larimer F."/>
            <person name="Land M."/>
            <person name="Hauser L."/>
            <person name="Markowitz V."/>
            <person name="Cheng J.F."/>
            <person name="Hugenholtz P."/>
            <person name="Woyke T."/>
            <person name="Wu D."/>
            <person name="Eisen J.A."/>
        </authorList>
    </citation>
    <scope>NUCLEOTIDE SEQUENCE [LARGE SCALE GENOMIC DNA]</scope>
    <source>
        <strain evidence="7">ATCC 33386 / NCTC 11300</strain>
    </source>
</reference>
<keyword evidence="2 4" id="KW-0479">Metal-binding</keyword>
<keyword evidence="7" id="KW-1185">Reference proteome</keyword>
<evidence type="ECO:0000256" key="1">
    <source>
        <dbReference type="ARBA" id="ARBA00009175"/>
    </source>
</evidence>
<name>D1APS3_SEBTE</name>
<dbReference type="EMBL" id="CP001739">
    <property type="protein sequence ID" value="ACZ10107.1"/>
    <property type="molecule type" value="Genomic_DNA"/>
</dbReference>
<feature type="binding site" evidence="4">
    <location>
        <position position="212"/>
    </location>
    <ligand>
        <name>molybdate</name>
        <dbReference type="ChEBI" id="CHEBI:36264"/>
    </ligand>
</feature>
<dbReference type="PANTHER" id="PTHR30632">
    <property type="entry name" value="MOLYBDATE-BINDING PERIPLASMIC PROTEIN"/>
    <property type="match status" value="1"/>
</dbReference>
<evidence type="ECO:0000256" key="3">
    <source>
        <dbReference type="ARBA" id="ARBA00022729"/>
    </source>
</evidence>
<dbReference type="eggNOG" id="COG0725">
    <property type="taxonomic scope" value="Bacteria"/>
</dbReference>
<dbReference type="CDD" id="cd13517">
    <property type="entry name" value="PBP2_ModA3_like"/>
    <property type="match status" value="1"/>
</dbReference>
<dbReference type="InterPro" id="IPR005950">
    <property type="entry name" value="ModA"/>
</dbReference>
<dbReference type="NCBIfam" id="TIGR01256">
    <property type="entry name" value="modA"/>
    <property type="match status" value="1"/>
</dbReference>
<dbReference type="RefSeq" id="WP_012862689.1">
    <property type="nucleotide sequence ID" value="NC_013517.1"/>
</dbReference>
<feature type="binding site" evidence="4">
    <location>
        <position position="83"/>
    </location>
    <ligand>
        <name>molybdate</name>
        <dbReference type="ChEBI" id="CHEBI:36264"/>
    </ligand>
</feature>
<keyword evidence="3" id="KW-0732">Signal</keyword>
<dbReference type="SUPFAM" id="SSF53850">
    <property type="entry name" value="Periplasmic binding protein-like II"/>
    <property type="match status" value="1"/>
</dbReference>
<evidence type="ECO:0000259" key="5">
    <source>
        <dbReference type="SMART" id="SM00062"/>
    </source>
</evidence>
<dbReference type="Gene3D" id="3.40.190.10">
    <property type="entry name" value="Periplasmic binding protein-like II"/>
    <property type="match status" value="2"/>
</dbReference>
<dbReference type="Proteomes" id="UP000000845">
    <property type="component" value="Chromosome"/>
</dbReference>
<dbReference type="GO" id="GO:0030973">
    <property type="term" value="F:molybdate ion binding"/>
    <property type="evidence" value="ECO:0007669"/>
    <property type="project" value="TreeGrafter"/>
</dbReference>
<proteinExistence type="inferred from homology"/>
<keyword evidence="4" id="KW-0500">Molybdenum</keyword>
<gene>
    <name evidence="6" type="ordered locus">Sterm_3266</name>
</gene>
<dbReference type="InterPro" id="IPR050682">
    <property type="entry name" value="ModA/WtpA"/>
</dbReference>
<reference evidence="6 7" key="2">
    <citation type="journal article" date="2010" name="Stand. Genomic Sci.">
        <title>Complete genome sequence of Sebaldella termitidis type strain (NCTC 11300).</title>
        <authorList>
            <person name="Harmon-Smith M."/>
            <person name="Celia L."/>
            <person name="Chertkov O."/>
            <person name="Lapidus A."/>
            <person name="Copeland A."/>
            <person name="Glavina Del Rio T."/>
            <person name="Nolan M."/>
            <person name="Lucas S."/>
            <person name="Tice H."/>
            <person name="Cheng J.F."/>
            <person name="Han C."/>
            <person name="Detter J.C."/>
            <person name="Bruce D."/>
            <person name="Goodwin L."/>
            <person name="Pitluck S."/>
            <person name="Pati A."/>
            <person name="Liolios K."/>
            <person name="Ivanova N."/>
            <person name="Mavromatis K."/>
            <person name="Mikhailova N."/>
            <person name="Chen A."/>
            <person name="Palaniappan K."/>
            <person name="Land M."/>
            <person name="Hauser L."/>
            <person name="Chang Y.J."/>
            <person name="Jeffries C.D."/>
            <person name="Brettin T."/>
            <person name="Goker M."/>
            <person name="Beck B."/>
            <person name="Bristow J."/>
            <person name="Eisen J.A."/>
            <person name="Markowitz V."/>
            <person name="Hugenholtz P."/>
            <person name="Kyrpides N.C."/>
            <person name="Klenk H.P."/>
            <person name="Chen F."/>
        </authorList>
    </citation>
    <scope>NUCLEOTIDE SEQUENCE [LARGE SCALE GENOMIC DNA]</scope>
    <source>
        <strain evidence="7">ATCC 33386 / NCTC 11300</strain>
    </source>
</reference>
<organism evidence="6 7">
    <name type="scientific">Sebaldella termitidis (strain ATCC 33386 / NCTC 11300)</name>
    <dbReference type="NCBI Taxonomy" id="526218"/>
    <lineage>
        <taxon>Bacteria</taxon>
        <taxon>Fusobacteriati</taxon>
        <taxon>Fusobacteriota</taxon>
        <taxon>Fusobacteriia</taxon>
        <taxon>Fusobacteriales</taxon>
        <taxon>Leptotrichiaceae</taxon>
        <taxon>Sebaldella</taxon>
    </lineage>
</organism>
<protein>
    <submittedName>
        <fullName evidence="6">Molybdenum ABC transporter, periplasmic molybdate-binding protein</fullName>
    </submittedName>
</protein>
<feature type="domain" description="Solute-binding protein family 3/N-terminal" evidence="5">
    <location>
        <begin position="48"/>
        <end position="269"/>
    </location>
</feature>
<dbReference type="PANTHER" id="PTHR30632:SF0">
    <property type="entry name" value="SULFATE-BINDING PROTEIN"/>
    <property type="match status" value="1"/>
</dbReference>
<evidence type="ECO:0000313" key="7">
    <source>
        <dbReference type="Proteomes" id="UP000000845"/>
    </source>
</evidence>
<dbReference type="GO" id="GO:0046872">
    <property type="term" value="F:metal ion binding"/>
    <property type="evidence" value="ECO:0007669"/>
    <property type="project" value="UniProtKB-KW"/>
</dbReference>
<evidence type="ECO:0000256" key="4">
    <source>
        <dbReference type="PIRSR" id="PIRSR004846-1"/>
    </source>
</evidence>
<evidence type="ECO:0000313" key="6">
    <source>
        <dbReference type="EMBL" id="ACZ10107.1"/>
    </source>
</evidence>
<dbReference type="HOGENOM" id="CLU_065520_2_0_0"/>
<dbReference type="PIRSF" id="PIRSF004846">
    <property type="entry name" value="ModA"/>
    <property type="match status" value="1"/>
</dbReference>
<dbReference type="InterPro" id="IPR001638">
    <property type="entry name" value="Solute-binding_3/MltF_N"/>
</dbReference>
<accession>D1APS3</accession>
<feature type="binding site" evidence="4">
    <location>
        <position position="189"/>
    </location>
    <ligand>
        <name>molybdate</name>
        <dbReference type="ChEBI" id="CHEBI:36264"/>
    </ligand>
</feature>
<dbReference type="STRING" id="526218.Sterm_3266"/>
<dbReference type="PROSITE" id="PS51257">
    <property type="entry name" value="PROKAR_LIPOPROTEIN"/>
    <property type="match status" value="1"/>
</dbReference>
<sequence length="272" mass="29786">MEKILKTLFFMTILTMILSCGTKNDTGVKETETKAAELTDDSVKEKEVLQVYSGAGLKKPMDEIAQLFEEQENVTIEFNYAGSGQLLTQLETTGKGDVYIVGSVPNYEAAKSKDLVLDYITVAHHTPAIVTLKGNPKEIKTLEDLGKKDVKVILGDEKASAIGKTAQEILKKNKLEIINDNVVSRAATVNEMVVQLTTGKADAMIATIDSVYGNDKLEITEIQPEKNIDQIIAGGIVKNSEKADMADKFIKFVSSEKGKEIFAKYGFKPVTE</sequence>
<dbReference type="Pfam" id="PF13531">
    <property type="entry name" value="SBP_bac_11"/>
    <property type="match status" value="1"/>
</dbReference>
<dbReference type="AlphaFoldDB" id="D1APS3"/>
<dbReference type="SMART" id="SM00062">
    <property type="entry name" value="PBPb"/>
    <property type="match status" value="1"/>
</dbReference>
<comment type="similarity">
    <text evidence="1">Belongs to the bacterial solute-binding protein ModA family.</text>
</comment>
<evidence type="ECO:0000256" key="2">
    <source>
        <dbReference type="ARBA" id="ARBA00022723"/>
    </source>
</evidence>